<dbReference type="InterPro" id="IPR049712">
    <property type="entry name" value="Poly_export"/>
</dbReference>
<evidence type="ECO:0000256" key="4">
    <source>
        <dbReference type="ARBA" id="ARBA00022452"/>
    </source>
</evidence>
<feature type="domain" description="SLBB" evidence="17">
    <location>
        <begin position="127"/>
        <end position="203"/>
    </location>
</feature>
<dbReference type="EMBL" id="CP003221">
    <property type="protein sequence ID" value="EGJ49091.1"/>
    <property type="molecule type" value="Genomic_DNA"/>
</dbReference>
<organism evidence="18 19">
    <name type="scientific">Desulfocurvibacter africanus subsp. africanus str. Walvis Bay</name>
    <dbReference type="NCBI Taxonomy" id="690850"/>
    <lineage>
        <taxon>Bacteria</taxon>
        <taxon>Pseudomonadati</taxon>
        <taxon>Thermodesulfobacteriota</taxon>
        <taxon>Desulfovibrionia</taxon>
        <taxon>Desulfovibrionales</taxon>
        <taxon>Desulfovibrionaceae</taxon>
        <taxon>Desulfocurvibacter</taxon>
    </lineage>
</organism>
<dbReference type="PANTHER" id="PTHR33619">
    <property type="entry name" value="POLYSACCHARIDE EXPORT PROTEIN GFCE-RELATED"/>
    <property type="match status" value="1"/>
</dbReference>
<evidence type="ECO:0000256" key="10">
    <source>
        <dbReference type="ARBA" id="ARBA00023114"/>
    </source>
</evidence>
<keyword evidence="9" id="KW-0406">Ion transport</keyword>
<evidence type="ECO:0000313" key="18">
    <source>
        <dbReference type="EMBL" id="EGJ49091.1"/>
    </source>
</evidence>
<feature type="signal peptide" evidence="15">
    <location>
        <begin position="1"/>
        <end position="31"/>
    </location>
</feature>
<evidence type="ECO:0000256" key="5">
    <source>
        <dbReference type="ARBA" id="ARBA00022597"/>
    </source>
</evidence>
<evidence type="ECO:0000256" key="7">
    <source>
        <dbReference type="ARBA" id="ARBA00022729"/>
    </source>
</evidence>
<dbReference type="eggNOG" id="COG1596">
    <property type="taxonomic scope" value="Bacteria"/>
</dbReference>
<keyword evidence="11" id="KW-0472">Membrane</keyword>
<comment type="similarity">
    <text evidence="2">Belongs to the BexD/CtrA/VexA family.</text>
</comment>
<keyword evidence="10" id="KW-0626">Porin</keyword>
<evidence type="ECO:0000256" key="2">
    <source>
        <dbReference type="ARBA" id="ARBA00009450"/>
    </source>
</evidence>
<comment type="subcellular location">
    <subcellularLocation>
        <location evidence="1">Cell outer membrane</location>
        <topology evidence="1">Multi-pass membrane protein</topology>
    </subcellularLocation>
</comment>
<dbReference type="AlphaFoldDB" id="F3YUR4"/>
<sequence length="207" mass="22850" precursor="true">MLKYGGNGMRAQMTLLAALSLLLLAGLFACAQKPAGVVTKEPMAWTNEAGDQLEPGDEIEVQFLYWPELDDTQRIRRDGRISLQLVENIQAAGLTPEELCRKLEDLHKDKLKDPAIKVILRERAARQIMVGGEVEQPGAIELAGSMTPLEAIMAAGGFKRLSADISKVVVFRQMEGRRLATSVDLMNPDQAPFFLKPNDVIYVPPSY</sequence>
<reference evidence="18 19" key="1">
    <citation type="journal article" date="2011" name="J. Bacteriol.">
        <title>Genome sequence of the mercury-methylating and pleomorphic Desulfovibrio africanus Strain Walvis Bay.</title>
        <authorList>
            <person name="Brown S.D."/>
            <person name="Wall J.D."/>
            <person name="Kucken A.M."/>
            <person name="Gilmour C.C."/>
            <person name="Podar M."/>
            <person name="Brandt C.C."/>
            <person name="Teshima H."/>
            <person name="Detter J.C."/>
            <person name="Han C.S."/>
            <person name="Land M.L."/>
            <person name="Lucas S."/>
            <person name="Han J."/>
            <person name="Pennacchio L."/>
            <person name="Nolan M."/>
            <person name="Pitluck S."/>
            <person name="Woyke T."/>
            <person name="Goodwin L."/>
            <person name="Palumbo A.V."/>
            <person name="Elias D.A."/>
        </authorList>
    </citation>
    <scope>NUCLEOTIDE SEQUENCE [LARGE SCALE GENOMIC DNA]</scope>
    <source>
        <strain evidence="18 19">Walvis Bay</strain>
    </source>
</reference>
<dbReference type="PANTHER" id="PTHR33619:SF3">
    <property type="entry name" value="POLYSACCHARIDE EXPORT PROTEIN GFCE-RELATED"/>
    <property type="match status" value="1"/>
</dbReference>
<proteinExistence type="inferred from homology"/>
<keyword evidence="6" id="KW-0812">Transmembrane</keyword>
<evidence type="ECO:0000256" key="13">
    <source>
        <dbReference type="ARBA" id="ARBA00023237"/>
    </source>
</evidence>
<keyword evidence="3" id="KW-0813">Transport</keyword>
<dbReference type="GO" id="GO:0046930">
    <property type="term" value="C:pore complex"/>
    <property type="evidence" value="ECO:0007669"/>
    <property type="project" value="UniProtKB-KW"/>
</dbReference>
<evidence type="ECO:0000256" key="11">
    <source>
        <dbReference type="ARBA" id="ARBA00023136"/>
    </source>
</evidence>
<dbReference type="KEGG" id="daf:Desaf_0740"/>
<evidence type="ECO:0000256" key="3">
    <source>
        <dbReference type="ARBA" id="ARBA00022448"/>
    </source>
</evidence>
<keyword evidence="5" id="KW-0762">Sugar transport</keyword>
<dbReference type="GO" id="GO:0009279">
    <property type="term" value="C:cell outer membrane"/>
    <property type="evidence" value="ECO:0007669"/>
    <property type="project" value="UniProtKB-SubCell"/>
</dbReference>
<feature type="chain" id="PRO_5003304478" evidence="15">
    <location>
        <begin position="32"/>
        <end position="207"/>
    </location>
</feature>
<dbReference type="Proteomes" id="UP000007844">
    <property type="component" value="Chromosome"/>
</dbReference>
<dbReference type="InterPro" id="IPR054765">
    <property type="entry name" value="SLBB_dom"/>
</dbReference>
<gene>
    <name evidence="18" type="ORF">Desaf_0740</name>
</gene>
<evidence type="ECO:0000256" key="8">
    <source>
        <dbReference type="ARBA" id="ARBA00023047"/>
    </source>
</evidence>
<keyword evidence="8" id="KW-0625">Polysaccharide transport</keyword>
<dbReference type="HOGENOM" id="CLU_038343_3_1_7"/>
<evidence type="ECO:0000256" key="15">
    <source>
        <dbReference type="SAM" id="SignalP"/>
    </source>
</evidence>
<dbReference type="STRING" id="690850.Desaf_0740"/>
<dbReference type="Gene3D" id="3.10.560.10">
    <property type="entry name" value="Outer membrane lipoprotein wza domain like"/>
    <property type="match status" value="1"/>
</dbReference>
<evidence type="ECO:0000259" key="17">
    <source>
        <dbReference type="Pfam" id="PF22461"/>
    </source>
</evidence>
<evidence type="ECO:0000313" key="19">
    <source>
        <dbReference type="Proteomes" id="UP000007844"/>
    </source>
</evidence>
<dbReference type="GO" id="GO:0015288">
    <property type="term" value="F:porin activity"/>
    <property type="evidence" value="ECO:0007669"/>
    <property type="project" value="UniProtKB-KW"/>
</dbReference>
<evidence type="ECO:0000256" key="9">
    <source>
        <dbReference type="ARBA" id="ARBA00023065"/>
    </source>
</evidence>
<keyword evidence="4" id="KW-1134">Transmembrane beta strand</keyword>
<evidence type="ECO:0000256" key="6">
    <source>
        <dbReference type="ARBA" id="ARBA00022692"/>
    </source>
</evidence>
<keyword evidence="7 15" id="KW-0732">Signal</keyword>
<name>F3YUR4_DESAF</name>
<feature type="domain" description="Polysaccharide export protein N-terminal" evidence="16">
    <location>
        <begin position="51"/>
        <end position="120"/>
    </location>
</feature>
<dbReference type="GO" id="GO:0015159">
    <property type="term" value="F:polysaccharide transmembrane transporter activity"/>
    <property type="evidence" value="ECO:0007669"/>
    <property type="project" value="InterPro"/>
</dbReference>
<dbReference type="Pfam" id="PF02563">
    <property type="entry name" value="Poly_export"/>
    <property type="match status" value="1"/>
</dbReference>
<dbReference type="InterPro" id="IPR003715">
    <property type="entry name" value="Poly_export_N"/>
</dbReference>
<dbReference type="Pfam" id="PF22461">
    <property type="entry name" value="SLBB_2"/>
    <property type="match status" value="1"/>
</dbReference>
<keyword evidence="13" id="KW-0998">Cell outer membrane</keyword>
<evidence type="ECO:0000259" key="16">
    <source>
        <dbReference type="Pfam" id="PF02563"/>
    </source>
</evidence>
<evidence type="ECO:0000256" key="14">
    <source>
        <dbReference type="ARBA" id="ARBA00023288"/>
    </source>
</evidence>
<evidence type="ECO:0000256" key="12">
    <source>
        <dbReference type="ARBA" id="ARBA00023139"/>
    </source>
</evidence>
<accession>F3YUR4</accession>
<evidence type="ECO:0000256" key="1">
    <source>
        <dbReference type="ARBA" id="ARBA00004571"/>
    </source>
</evidence>
<protein>
    <submittedName>
        <fullName evidence="18">Polysaccharide export protein</fullName>
    </submittedName>
</protein>
<keyword evidence="12" id="KW-0564">Palmitate</keyword>
<dbReference type="PROSITE" id="PS51257">
    <property type="entry name" value="PROKAR_LIPOPROTEIN"/>
    <property type="match status" value="1"/>
</dbReference>
<keyword evidence="19" id="KW-1185">Reference proteome</keyword>
<dbReference type="GO" id="GO:0006811">
    <property type="term" value="P:monoatomic ion transport"/>
    <property type="evidence" value="ECO:0007669"/>
    <property type="project" value="UniProtKB-KW"/>
</dbReference>
<keyword evidence="14" id="KW-0449">Lipoprotein</keyword>